<protein>
    <submittedName>
        <fullName evidence="2">Uncharacterized protein</fullName>
    </submittedName>
</protein>
<dbReference type="WBParaSite" id="jg14778">
    <property type="protein sequence ID" value="jg14778"/>
    <property type="gene ID" value="jg14778"/>
</dbReference>
<accession>A0A915D2S7</accession>
<evidence type="ECO:0000313" key="2">
    <source>
        <dbReference type="WBParaSite" id="jg14778"/>
    </source>
</evidence>
<name>A0A915D2S7_9BILA</name>
<dbReference type="Proteomes" id="UP000887574">
    <property type="component" value="Unplaced"/>
</dbReference>
<evidence type="ECO:0000313" key="1">
    <source>
        <dbReference type="Proteomes" id="UP000887574"/>
    </source>
</evidence>
<sequence length="90" mass="10102">MKHRQIAGNDVAAKDVADFSRSEHADSIADVLQFTPDTNRSRRIGCRLIKIHRWQLPSTCHPKSSSVHATIFQDFLKSSKYAGREIAPSP</sequence>
<organism evidence="1 2">
    <name type="scientific">Ditylenchus dipsaci</name>
    <dbReference type="NCBI Taxonomy" id="166011"/>
    <lineage>
        <taxon>Eukaryota</taxon>
        <taxon>Metazoa</taxon>
        <taxon>Ecdysozoa</taxon>
        <taxon>Nematoda</taxon>
        <taxon>Chromadorea</taxon>
        <taxon>Rhabditida</taxon>
        <taxon>Tylenchina</taxon>
        <taxon>Tylenchomorpha</taxon>
        <taxon>Sphaerularioidea</taxon>
        <taxon>Anguinidae</taxon>
        <taxon>Anguininae</taxon>
        <taxon>Ditylenchus</taxon>
    </lineage>
</organism>
<proteinExistence type="predicted"/>
<keyword evidence="1" id="KW-1185">Reference proteome</keyword>
<reference evidence="2" key="1">
    <citation type="submission" date="2022-11" db="UniProtKB">
        <authorList>
            <consortium name="WormBaseParasite"/>
        </authorList>
    </citation>
    <scope>IDENTIFICATION</scope>
</reference>
<dbReference type="AlphaFoldDB" id="A0A915D2S7"/>